<protein>
    <recommendedName>
        <fullName evidence="7">Endolytic murein transglycosylase</fullName>
        <ecNumber evidence="7">4.2.2.29</ecNumber>
    </recommendedName>
    <alternativeName>
        <fullName evidence="7">Peptidoglycan lytic transglycosylase</fullName>
    </alternativeName>
    <alternativeName>
        <fullName evidence="7">Peptidoglycan polymerization terminase</fullName>
    </alternativeName>
</protein>
<comment type="catalytic activity">
    <reaction evidence="7">
        <text>a peptidoglycan chain = a peptidoglycan chain with N-acetyl-1,6-anhydromuramyl-[peptide] at the reducing end + a peptidoglycan chain with N-acetylglucosamine at the non-reducing end.</text>
        <dbReference type="EC" id="4.2.2.29"/>
    </reaction>
</comment>
<dbReference type="Gene3D" id="3.30.160.60">
    <property type="entry name" value="Classic Zinc Finger"/>
    <property type="match status" value="1"/>
</dbReference>
<evidence type="ECO:0000256" key="6">
    <source>
        <dbReference type="ARBA" id="ARBA00023316"/>
    </source>
</evidence>
<name>A0A7K0EMA8_9BACT</name>
<evidence type="ECO:0000313" key="8">
    <source>
        <dbReference type="EMBL" id="MRS62993.1"/>
    </source>
</evidence>
<reference evidence="8 9" key="1">
    <citation type="journal article" date="2018" name="Antonie Van Leeuwenhoek">
        <title>Larkinella terrae sp. nov., isolated from soil on Jeju Island, South Korea.</title>
        <authorList>
            <person name="Ten L.N."/>
            <person name="Jeon J."/>
            <person name="Park S.J."/>
            <person name="Park S."/>
            <person name="Lee S.Y."/>
            <person name="Kim M.K."/>
            <person name="Jung H.Y."/>
        </authorList>
    </citation>
    <scope>NUCLEOTIDE SEQUENCE [LARGE SCALE GENOMIC DNA]</scope>
    <source>
        <strain evidence="8 9">KCTC 52001</strain>
    </source>
</reference>
<evidence type="ECO:0000256" key="1">
    <source>
        <dbReference type="ARBA" id="ARBA00022475"/>
    </source>
</evidence>
<accession>A0A7K0EMA8</accession>
<dbReference type="EC" id="4.2.2.29" evidence="7"/>
<feature type="site" description="Important for catalytic activity" evidence="7">
    <location>
        <position position="220"/>
    </location>
</feature>
<dbReference type="NCBIfam" id="TIGR00247">
    <property type="entry name" value="endolytic transglycosylase MltG"/>
    <property type="match status" value="1"/>
</dbReference>
<comment type="similarity">
    <text evidence="7">Belongs to the transglycosylase MltG family.</text>
</comment>
<keyword evidence="9" id="KW-1185">Reference proteome</keyword>
<dbReference type="GO" id="GO:0071555">
    <property type="term" value="P:cell wall organization"/>
    <property type="evidence" value="ECO:0007669"/>
    <property type="project" value="UniProtKB-KW"/>
</dbReference>
<dbReference type="CDD" id="cd08010">
    <property type="entry name" value="MltG_like"/>
    <property type="match status" value="1"/>
</dbReference>
<dbReference type="InterPro" id="IPR003770">
    <property type="entry name" value="MLTG-like"/>
</dbReference>
<proteinExistence type="inferred from homology"/>
<evidence type="ECO:0000256" key="4">
    <source>
        <dbReference type="ARBA" id="ARBA00023136"/>
    </source>
</evidence>
<keyword evidence="6 7" id="KW-0961">Cell wall biogenesis/degradation</keyword>
<keyword evidence="4 7" id="KW-0472">Membrane</keyword>
<evidence type="ECO:0000256" key="2">
    <source>
        <dbReference type="ARBA" id="ARBA00022692"/>
    </source>
</evidence>
<dbReference type="Proteomes" id="UP000441754">
    <property type="component" value="Unassembled WGS sequence"/>
</dbReference>
<keyword evidence="3 7" id="KW-1133">Transmembrane helix</keyword>
<dbReference type="AlphaFoldDB" id="A0A7K0EMA8"/>
<evidence type="ECO:0000256" key="5">
    <source>
        <dbReference type="ARBA" id="ARBA00023239"/>
    </source>
</evidence>
<dbReference type="Pfam" id="PF02618">
    <property type="entry name" value="YceG"/>
    <property type="match status" value="1"/>
</dbReference>
<dbReference type="GO" id="GO:0009252">
    <property type="term" value="P:peptidoglycan biosynthetic process"/>
    <property type="evidence" value="ECO:0007669"/>
    <property type="project" value="UniProtKB-UniRule"/>
</dbReference>
<dbReference type="OrthoDB" id="9814591at2"/>
<keyword evidence="2 7" id="KW-0812">Transmembrane</keyword>
<dbReference type="HAMAP" id="MF_02065">
    <property type="entry name" value="MltG"/>
    <property type="match status" value="1"/>
</dbReference>
<keyword evidence="1 7" id="KW-1003">Cell membrane</keyword>
<evidence type="ECO:0000256" key="7">
    <source>
        <dbReference type="HAMAP-Rule" id="MF_02065"/>
    </source>
</evidence>
<dbReference type="EMBL" id="WJXZ01000009">
    <property type="protein sequence ID" value="MRS62993.1"/>
    <property type="molecule type" value="Genomic_DNA"/>
</dbReference>
<dbReference type="GO" id="GO:0008932">
    <property type="term" value="F:lytic endotransglycosylase activity"/>
    <property type="evidence" value="ECO:0007669"/>
    <property type="project" value="UniProtKB-UniRule"/>
</dbReference>
<gene>
    <name evidence="7 8" type="primary">mltG</name>
    <name evidence="8" type="ORF">GJJ30_16965</name>
</gene>
<comment type="caution">
    <text evidence="8">The sequence shown here is derived from an EMBL/GenBank/DDBJ whole genome shotgun (WGS) entry which is preliminary data.</text>
</comment>
<evidence type="ECO:0000313" key="9">
    <source>
        <dbReference type="Proteomes" id="UP000441754"/>
    </source>
</evidence>
<dbReference type="RefSeq" id="WP_154176348.1">
    <property type="nucleotide sequence ID" value="NZ_WJXZ01000009.1"/>
</dbReference>
<dbReference type="Gene3D" id="3.30.1490.480">
    <property type="entry name" value="Endolytic murein transglycosylase"/>
    <property type="match status" value="1"/>
</dbReference>
<keyword evidence="5 7" id="KW-0456">Lyase</keyword>
<dbReference type="PANTHER" id="PTHR30518:SF2">
    <property type="entry name" value="ENDOLYTIC MUREIN TRANSGLYCOSYLASE"/>
    <property type="match status" value="1"/>
</dbReference>
<sequence>MSRTFVIAILIIVSVLLSTLSFYAWQIFKTPNLQVGENDKDFELFIPRGATFETVMDSLNAHQVVNDKMSFRFLARFMKYTENVKNGRYVITKKMSNQEAIRKLRSGAQDPMKLTFNNIRLKDELISKLGAKFEFGPKALDSLLKDPQVCAHYGFDTTTIMCMFLPNTYEFFWTTSATNFLDRMGKEYKKFWTPERQQKAKDMGLTQTQVQTLASIVESESKANDEKPRVAGVYLNRLNKGMLLEADPTLVFALRDFTIRRVLNVHKQIDSPYNTYRFKGLPPGPINLPTLSSIDAVLNHENHEYLYFVARPDFSGHHTFAKTYEEHINNARIYHAELNKRGIMK</sequence>
<evidence type="ECO:0000256" key="3">
    <source>
        <dbReference type="ARBA" id="ARBA00022989"/>
    </source>
</evidence>
<organism evidence="8 9">
    <name type="scientific">Larkinella terrae</name>
    <dbReference type="NCBI Taxonomy" id="2025311"/>
    <lineage>
        <taxon>Bacteria</taxon>
        <taxon>Pseudomonadati</taxon>
        <taxon>Bacteroidota</taxon>
        <taxon>Cytophagia</taxon>
        <taxon>Cytophagales</taxon>
        <taxon>Spirosomataceae</taxon>
        <taxon>Larkinella</taxon>
    </lineage>
</organism>
<comment type="function">
    <text evidence="7">Functions as a peptidoglycan terminase that cleaves nascent peptidoglycan strands endolytically to terminate their elongation.</text>
</comment>
<dbReference type="PANTHER" id="PTHR30518">
    <property type="entry name" value="ENDOLYTIC MUREIN TRANSGLYCOSYLASE"/>
    <property type="match status" value="1"/>
</dbReference>
<dbReference type="GO" id="GO:0005886">
    <property type="term" value="C:plasma membrane"/>
    <property type="evidence" value="ECO:0007669"/>
    <property type="project" value="UniProtKB-UniRule"/>
</dbReference>